<dbReference type="AlphaFoldDB" id="A0A9Q8WMD7"/>
<evidence type="ECO:0000313" key="3">
    <source>
        <dbReference type="EMBL" id="UQC88566.1"/>
    </source>
</evidence>
<dbReference type="Pfam" id="PF00248">
    <property type="entry name" value="Aldo_ket_red"/>
    <property type="match status" value="1"/>
</dbReference>
<dbReference type="GeneID" id="73348034"/>
<dbReference type="EMBL" id="CP019479">
    <property type="protein sequence ID" value="UQC88566.1"/>
    <property type="molecule type" value="Genomic_DNA"/>
</dbReference>
<accession>A0A9Q8WMD7</accession>
<name>A0A9Q8WMD7_9PEZI</name>
<sequence length="297" mass="32801">MSPTLINGNPLPQILYGTARRRHKPCPDIGTALSVGYRGIDTAAGTIHHDETLDGQATSAFLLAQTNEQDSVGRGDLFLQSKYIPTPKSAHLRSTGQEQPNTEAPAILALESVMGSSTRLKVDSIDCYFVNASRTPTRTIMEIWPALEQVVDRGGIRYLGLSNVKPQKLRSVLKNSRIKPAFVQNWFRKETGYDHDVAVICKEEGIVYQLFGIFDASNSWLLDSLPVQYRAQRKHISAHEALLQQMVEETTASGWNICVLDGTTDKDHMAGNLAAVEQADNRSADKNGILLELIGWK</sequence>
<dbReference type="PANTHER" id="PTHR43827:SF8">
    <property type="entry name" value="ALDO_KETO REDUCTASE FAMILY PROTEIN"/>
    <property type="match status" value="1"/>
</dbReference>
<dbReference type="KEGG" id="clup:CLUP02_14091"/>
<dbReference type="InterPro" id="IPR020471">
    <property type="entry name" value="AKR"/>
</dbReference>
<dbReference type="RefSeq" id="XP_049150170.1">
    <property type="nucleotide sequence ID" value="XM_049293024.1"/>
</dbReference>
<dbReference type="InterPro" id="IPR036812">
    <property type="entry name" value="NAD(P)_OxRdtase_dom_sf"/>
</dbReference>
<protein>
    <recommendedName>
        <fullName evidence="2">NADP-dependent oxidoreductase domain-containing protein</fullName>
    </recommendedName>
</protein>
<reference evidence="3" key="1">
    <citation type="journal article" date="2021" name="Mol. Plant Microbe Interact.">
        <title>Complete Genome Sequence of the Plant-Pathogenic Fungus Colletotrichum lupini.</title>
        <authorList>
            <person name="Baroncelli R."/>
            <person name="Pensec F."/>
            <person name="Da Lio D."/>
            <person name="Boufleur T."/>
            <person name="Vicente I."/>
            <person name="Sarrocco S."/>
            <person name="Picot A."/>
            <person name="Baraldi E."/>
            <person name="Sukno S."/>
            <person name="Thon M."/>
            <person name="Le Floch G."/>
        </authorList>
    </citation>
    <scope>NUCLEOTIDE SEQUENCE</scope>
    <source>
        <strain evidence="3">IMI 504893</strain>
    </source>
</reference>
<keyword evidence="1" id="KW-0560">Oxidoreductase</keyword>
<evidence type="ECO:0000313" key="4">
    <source>
        <dbReference type="Proteomes" id="UP000830671"/>
    </source>
</evidence>
<dbReference type="InterPro" id="IPR023210">
    <property type="entry name" value="NADP_OxRdtase_dom"/>
</dbReference>
<dbReference type="PANTHER" id="PTHR43827">
    <property type="entry name" value="2,5-DIKETO-D-GLUCONIC ACID REDUCTASE"/>
    <property type="match status" value="1"/>
</dbReference>
<evidence type="ECO:0000259" key="2">
    <source>
        <dbReference type="Pfam" id="PF00248"/>
    </source>
</evidence>
<keyword evidence="4" id="KW-1185">Reference proteome</keyword>
<dbReference type="GO" id="GO:0016491">
    <property type="term" value="F:oxidoreductase activity"/>
    <property type="evidence" value="ECO:0007669"/>
    <property type="project" value="UniProtKB-KW"/>
</dbReference>
<feature type="domain" description="NADP-dependent oxidoreductase" evidence="2">
    <location>
        <begin position="29"/>
        <end position="188"/>
    </location>
</feature>
<organism evidence="3 4">
    <name type="scientific">Colletotrichum lupini</name>
    <dbReference type="NCBI Taxonomy" id="145971"/>
    <lineage>
        <taxon>Eukaryota</taxon>
        <taxon>Fungi</taxon>
        <taxon>Dikarya</taxon>
        <taxon>Ascomycota</taxon>
        <taxon>Pezizomycotina</taxon>
        <taxon>Sordariomycetes</taxon>
        <taxon>Hypocreomycetidae</taxon>
        <taxon>Glomerellales</taxon>
        <taxon>Glomerellaceae</taxon>
        <taxon>Colletotrichum</taxon>
        <taxon>Colletotrichum acutatum species complex</taxon>
    </lineage>
</organism>
<evidence type="ECO:0000256" key="1">
    <source>
        <dbReference type="ARBA" id="ARBA00023002"/>
    </source>
</evidence>
<dbReference type="SUPFAM" id="SSF51430">
    <property type="entry name" value="NAD(P)-linked oxidoreductase"/>
    <property type="match status" value="1"/>
</dbReference>
<proteinExistence type="predicted"/>
<dbReference type="Gene3D" id="3.20.20.100">
    <property type="entry name" value="NADP-dependent oxidoreductase domain"/>
    <property type="match status" value="1"/>
</dbReference>
<dbReference type="Proteomes" id="UP000830671">
    <property type="component" value="Chromosome 7"/>
</dbReference>
<gene>
    <name evidence="3" type="ORF">CLUP02_14091</name>
</gene>